<sequence>MNATFQPNIEYDTALLQNVLSPAIAGNPLAFTKYMYRWGEEGTPLANCKGPRAWQTEVFLELAEFIEKNKEAKRLGKPLQVFKLAIASARGIGKTALVAWITYWFLSTRIGCTVVISANSDDQCKTTSFAEIRRWHSLAKNAHFFEANIAEALLAGGCSPWQAEPVAKTLVDINTKAEEAKNNQSEKDFSRLRAELGRNLEPTFQNIAALAKHFDLGDAQLHAFLYSGDDVVKSVKKVANMASALMEGASFAVSKKEDVGSLGKIRSRMSKISKKLAEGDEKARAEFKSLCEQEAQLIAKY</sequence>
<organism evidence="1 2">
    <name type="scientific">Liberibacter solanacearum (strain CLso-ZC1)</name>
    <dbReference type="NCBI Taxonomy" id="658172"/>
    <lineage>
        <taxon>Bacteria</taxon>
        <taxon>Pseudomonadati</taxon>
        <taxon>Pseudomonadota</taxon>
        <taxon>Alphaproteobacteria</taxon>
        <taxon>Hyphomicrobiales</taxon>
        <taxon>Rhizobiaceae</taxon>
        <taxon>Liberibacter</taxon>
    </lineage>
</organism>
<dbReference type="InterPro" id="IPR027417">
    <property type="entry name" value="P-loop_NTPase"/>
</dbReference>
<reference key="2">
    <citation type="submission" date="2010-11" db="EMBL/GenBank/DDBJ databases">
        <authorList>
            <person name="Lin H."/>
            <person name="Doddapaneni H.V."/>
            <person name="Lou B."/>
            <person name="Civerolo E.L."/>
            <person name="Chen C."/>
            <person name="Duan Y."/>
            <person name="Zhou L."/>
            <person name="Glynn J."/>
        </authorList>
    </citation>
    <scope>NUCLEOTIDE SEQUENCE</scope>
    <source>
        <strain>CLso-ZC1</strain>
    </source>
</reference>
<reference evidence="1 2" key="3">
    <citation type="journal article" date="2011" name="PLoS ONE">
        <title>The Complete Genome Sequence of 'Candidatus Liberibacter solanacearum', the Bacterium Associated with Potato Zebra Chip Disease.</title>
        <authorList>
            <person name="Lin H."/>
            <person name="Lou B."/>
            <person name="Glynn J.M."/>
            <person name="Doddapaneni H."/>
            <person name="Civerolo E.L."/>
            <person name="Chen C."/>
            <person name="Duan Y."/>
            <person name="Zhou L."/>
            <person name="Vahling C.M."/>
        </authorList>
    </citation>
    <scope>NUCLEOTIDE SEQUENCE [LARGE SCALE GENOMIC DNA]</scope>
    <source>
        <strain evidence="1 2">CLso-ZC1</strain>
    </source>
</reference>
<evidence type="ECO:0000313" key="2">
    <source>
        <dbReference type="Proteomes" id="UP000007038"/>
    </source>
</evidence>
<dbReference type="STRING" id="658172.CKC_04440"/>
<proteinExistence type="predicted"/>
<evidence type="ECO:0000313" key="1">
    <source>
        <dbReference type="EMBL" id="ADR52637.1"/>
    </source>
</evidence>
<dbReference type="KEGG" id="lso:CKC_04440"/>
<reference evidence="2" key="1">
    <citation type="submission" date="2010-11" db="EMBL/GenBank/DDBJ databases">
        <title>Complete genome sequence of Candidatus Liberibacter solanacearum CLso-ZC1.</title>
        <authorList>
            <person name="Lin H."/>
            <person name="Doddapaneni H.V."/>
            <person name="Lou B."/>
            <person name="Civerolo E.L."/>
            <person name="Chen C."/>
            <person name="Duan Y."/>
            <person name="Zhou L."/>
            <person name="Glynn J."/>
        </authorList>
    </citation>
    <scope>NUCLEOTIDE SEQUENCE [LARGE SCALE GENOMIC DNA]</scope>
    <source>
        <strain evidence="2">CLso-ZC1</strain>
    </source>
</reference>
<protein>
    <submittedName>
        <fullName evidence="1">Putative phage terminase, large subunit</fullName>
    </submittedName>
</protein>
<accession>E4UDF9</accession>
<dbReference type="EMBL" id="CP002371">
    <property type="protein sequence ID" value="ADR52637.1"/>
    <property type="molecule type" value="Genomic_DNA"/>
</dbReference>
<dbReference type="Gene3D" id="3.40.50.300">
    <property type="entry name" value="P-loop containing nucleotide triphosphate hydrolases"/>
    <property type="match status" value="1"/>
</dbReference>
<gene>
    <name evidence="1" type="ordered locus">CKC_04440</name>
</gene>
<dbReference type="AlphaFoldDB" id="E4UDF9"/>
<dbReference type="HOGENOM" id="CLU_923765_0_0_5"/>
<name>E4UDF9_LIBSC</name>
<dbReference type="RefSeq" id="WP_013462293.1">
    <property type="nucleotide sequence ID" value="NC_014774.1"/>
</dbReference>
<dbReference type="GeneID" id="96886324"/>
<dbReference type="Proteomes" id="UP000007038">
    <property type="component" value="Chromosome"/>
</dbReference>